<gene>
    <name evidence="1" type="ORF">MBHS_00803</name>
</gene>
<organism evidence="1 2">
    <name type="scientific">Candidatus Venteria ishoeyi</name>
    <dbReference type="NCBI Taxonomy" id="1899563"/>
    <lineage>
        <taxon>Bacteria</taxon>
        <taxon>Pseudomonadati</taxon>
        <taxon>Pseudomonadota</taxon>
        <taxon>Gammaproteobacteria</taxon>
        <taxon>Thiotrichales</taxon>
        <taxon>Thiotrichaceae</taxon>
        <taxon>Venteria</taxon>
    </lineage>
</organism>
<keyword evidence="2" id="KW-1185">Reference proteome</keyword>
<evidence type="ECO:0000313" key="2">
    <source>
        <dbReference type="Proteomes" id="UP000236724"/>
    </source>
</evidence>
<dbReference type="Proteomes" id="UP000236724">
    <property type="component" value="Unassembled WGS sequence"/>
</dbReference>
<protein>
    <submittedName>
        <fullName evidence="1">Uncharacterized protein</fullName>
    </submittedName>
</protein>
<dbReference type="AlphaFoldDB" id="A0A1H6F4A0"/>
<name>A0A1H6F4A0_9GAMM</name>
<dbReference type="InterPro" id="IPR027417">
    <property type="entry name" value="P-loop_NTPase"/>
</dbReference>
<sequence>MALKVAYLHAKNPDWKIAVTFNSRALKNQFKHFINLFIFEHINEEPNWDKIDIIHAWGSPSIRGVYYELCLNHNIKYLDFKAAEARATGYGKGFDIACENAFNEIKDYQKTYDVILIDEAQDFSPYFLRLCYSILKKPKRLVYAYDELQNISNKQMPSPEELFGSDSTGNLLVSLQNISGKPKQDIVLDVCYRNSRPILATAHALGFGIYRKEGLIQMFEQHQLWKDVGYKIKNGKLADGQKVTLYRDEQSSPDFLERNFSIDDLIIFKTLSSPEEQTQYLISEIEKNITNDELKLDDIMVIHPDPYTAKRAVGTIRTALFNKNINSNLAGVTTTPDEFFSNDAVVFTQIYRSQGK</sequence>
<dbReference type="SUPFAM" id="SSF52540">
    <property type="entry name" value="P-loop containing nucleoside triphosphate hydrolases"/>
    <property type="match status" value="1"/>
</dbReference>
<evidence type="ECO:0000313" key="1">
    <source>
        <dbReference type="EMBL" id="SEH04950.1"/>
    </source>
</evidence>
<dbReference type="RefSeq" id="WP_286019032.1">
    <property type="nucleotide sequence ID" value="NZ_FMSV02000136.1"/>
</dbReference>
<dbReference type="EMBL" id="FMSV02000136">
    <property type="protein sequence ID" value="SEH04950.1"/>
    <property type="molecule type" value="Genomic_DNA"/>
</dbReference>
<proteinExistence type="predicted"/>
<dbReference type="Gene3D" id="3.40.50.300">
    <property type="entry name" value="P-loop containing nucleotide triphosphate hydrolases"/>
    <property type="match status" value="1"/>
</dbReference>
<accession>A0A1H6F4A0</accession>
<reference evidence="1 2" key="1">
    <citation type="submission" date="2016-10" db="EMBL/GenBank/DDBJ databases">
        <authorList>
            <person name="de Groot N.N."/>
        </authorList>
    </citation>
    <scope>NUCLEOTIDE SEQUENCE [LARGE SCALE GENOMIC DNA]</scope>
    <source>
        <strain evidence="1">MBHS1</strain>
    </source>
</reference>